<sequence length="689" mass="78312">MRFIKPSAAFLQTVLFVSFGTAQDQQYPDYSLLAKCPGYTASNVQTTDYGLTADLSLAGDACNAYGDDLKDLILEATYEADQRLHVKIQDKANQVYQIPESVFPRPDSKSSPDSNALKFDYEESPFSFRISRRDSEEVLFDTSAASLIFESQYVRLRTKLPEDPYLYGLGEHTDDFRLSTTNYSRTLWNQDSYGVPEDSNLYGSQPLYLEHRESGSHGVFLLNSNGMDVMIDNNQEDGQFLEYNTLGGVLDFWFFAGPSPSEVTKQYAEVAGLPTFAPYWGLGFHQCRYGYQDAFAVAEVIYNYSQANIPLETMWTDIDYMDGRTIFTTDPERYPVGKLRSIVSYLHERNQHYIVMVDPAAGYKDYPTVTRGLEDNIFLCARMVFPDWFAENITTYWNNEFDLFFNPEDGIDIDGLWIDMNEPANIGCYFPVRIHTAQLRASLLSLLPCERTPDLSLYSIRNKAAYQPWSNAADGGLSNRTVDTNILSQNGLAMYDTHNLYGTLMGSASYDAMRARRPDKRPLIITRSTFAGSGSKVGHWLGDNLSTWSHYRASIRTMLAFTSLFQFPMTGSDTCGFGDNTTEELCARWASLGAFNTFYRNHNQLDMVDQEFYLWDTVAESARKAIDVRYRLLDYMYTAMARASKDGTPVLYPVFYLYPEDRKTWALENQFFYGKGVLVAPVLEEGATS</sequence>
<reference evidence="1" key="1">
    <citation type="submission" date="2020-04" db="EMBL/GenBank/DDBJ databases">
        <authorList>
            <person name="Broberg M."/>
        </authorList>
    </citation>
    <scope>NUCLEOTIDE SEQUENCE</scope>
</reference>
<reference evidence="1" key="2">
    <citation type="submission" date="2021-10" db="EMBL/GenBank/DDBJ databases">
        <authorList>
            <person name="Piombo E."/>
        </authorList>
    </citation>
    <scope>NUCLEOTIDE SEQUENCE</scope>
</reference>
<organism evidence="1 2">
    <name type="scientific">Clonostachys rosea f. rosea IK726</name>
    <dbReference type="NCBI Taxonomy" id="1349383"/>
    <lineage>
        <taxon>Eukaryota</taxon>
        <taxon>Fungi</taxon>
        <taxon>Dikarya</taxon>
        <taxon>Ascomycota</taxon>
        <taxon>Pezizomycotina</taxon>
        <taxon>Sordariomycetes</taxon>
        <taxon>Hypocreomycetidae</taxon>
        <taxon>Hypocreales</taxon>
        <taxon>Bionectriaceae</taxon>
        <taxon>Clonostachys</taxon>
    </lineage>
</organism>
<keyword evidence="2" id="KW-1185">Reference proteome</keyword>
<accession>A0ACA9UEP0</accession>
<comment type="caution">
    <text evidence="1">The sequence shown here is derived from an EMBL/GenBank/DDBJ whole genome shotgun (WGS) entry which is preliminary data.</text>
</comment>
<proteinExistence type="predicted"/>
<gene>
    <name evidence="1" type="ORF">CRV2_00021778</name>
</gene>
<feature type="non-terminal residue" evidence="1">
    <location>
        <position position="689"/>
    </location>
</feature>
<name>A0ACA9UEP0_BIOOC</name>
<evidence type="ECO:0000313" key="2">
    <source>
        <dbReference type="Proteomes" id="UP000836387"/>
    </source>
</evidence>
<protein>
    <submittedName>
        <fullName evidence="1">Uncharacterized protein</fullName>
    </submittedName>
</protein>
<dbReference type="EMBL" id="CADEHS020000413">
    <property type="protein sequence ID" value="CAG9951806.1"/>
    <property type="molecule type" value="Genomic_DNA"/>
</dbReference>
<evidence type="ECO:0000313" key="1">
    <source>
        <dbReference type="EMBL" id="CAG9951806.1"/>
    </source>
</evidence>
<dbReference type="Proteomes" id="UP000836387">
    <property type="component" value="Unassembled WGS sequence"/>
</dbReference>